<dbReference type="CDD" id="cd01171">
    <property type="entry name" value="YXKO-related"/>
    <property type="match status" value="1"/>
</dbReference>
<evidence type="ECO:0000256" key="12">
    <source>
        <dbReference type="ARBA" id="ARBA00023239"/>
    </source>
</evidence>
<feature type="binding site" evidence="17">
    <location>
        <position position="374"/>
    </location>
    <ligand>
        <name>(6S)-NADPHX</name>
        <dbReference type="ChEBI" id="CHEBI:64076"/>
    </ligand>
</feature>
<comment type="catalytic activity">
    <reaction evidence="15 17 19">
        <text>(6S)-NADHX + ADP = AMP + phosphate + NADH + H(+)</text>
        <dbReference type="Rhea" id="RHEA:32223"/>
        <dbReference type="ChEBI" id="CHEBI:15378"/>
        <dbReference type="ChEBI" id="CHEBI:43474"/>
        <dbReference type="ChEBI" id="CHEBI:57945"/>
        <dbReference type="ChEBI" id="CHEBI:64074"/>
        <dbReference type="ChEBI" id="CHEBI:456215"/>
        <dbReference type="ChEBI" id="CHEBI:456216"/>
        <dbReference type="EC" id="4.2.1.136"/>
    </reaction>
</comment>
<dbReference type="GO" id="GO:0046496">
    <property type="term" value="P:nicotinamide nucleotide metabolic process"/>
    <property type="evidence" value="ECO:0007669"/>
    <property type="project" value="UniProtKB-UniRule"/>
</dbReference>
<dbReference type="GO" id="GO:0005524">
    <property type="term" value="F:ATP binding"/>
    <property type="evidence" value="ECO:0007669"/>
    <property type="project" value="UniProtKB-UniRule"/>
</dbReference>
<comment type="cofactor">
    <cofactor evidence="18 19">
        <name>K(+)</name>
        <dbReference type="ChEBI" id="CHEBI:29103"/>
    </cofactor>
    <text evidence="18 19">Binds 1 potassium ion per subunit.</text>
</comment>
<dbReference type="GO" id="GO:0052856">
    <property type="term" value="F:NAD(P)HX epimerase activity"/>
    <property type="evidence" value="ECO:0007669"/>
    <property type="project" value="UniProtKB-UniRule"/>
</dbReference>
<evidence type="ECO:0000313" key="23">
    <source>
        <dbReference type="Proteomes" id="UP000069771"/>
    </source>
</evidence>
<feature type="domain" description="YjeF N-terminal" evidence="21">
    <location>
        <begin position="12"/>
        <end position="213"/>
    </location>
</feature>
<reference evidence="22 23" key="1">
    <citation type="journal article" date="2016" name="Gut Pathog.">
        <title>Whole genome sequencing of "Faecalibaculum rodentium" ALO17, isolated from C57BL/6J laboratory mouse feces.</title>
        <authorList>
            <person name="Lim S."/>
            <person name="Chang D.H."/>
            <person name="Ahn S."/>
            <person name="Kim B.C."/>
        </authorList>
    </citation>
    <scope>NUCLEOTIDE SEQUENCE [LARGE SCALE GENOMIC DNA]</scope>
    <source>
        <strain evidence="22 23">Alo17</strain>
    </source>
</reference>
<feature type="binding site" evidence="17">
    <location>
        <position position="255"/>
    </location>
    <ligand>
        <name>(6S)-NADPHX</name>
        <dbReference type="ChEBI" id="CHEBI:64076"/>
    </ligand>
</feature>
<dbReference type="InterPro" id="IPR004443">
    <property type="entry name" value="YjeF_N_dom"/>
</dbReference>
<comment type="similarity">
    <text evidence="17">Belongs to the NnrD/CARKD family.</text>
</comment>
<dbReference type="Proteomes" id="UP000069771">
    <property type="component" value="Chromosome"/>
</dbReference>
<feature type="binding site" evidence="18">
    <location>
        <position position="159"/>
    </location>
    <ligand>
        <name>K(+)</name>
        <dbReference type="ChEBI" id="CHEBI:29103"/>
    </ligand>
</feature>
<evidence type="ECO:0000256" key="19">
    <source>
        <dbReference type="PIRNR" id="PIRNR017184"/>
    </source>
</evidence>
<comment type="similarity">
    <text evidence="4 19">In the C-terminal section; belongs to the NnrD/CARKD family.</text>
</comment>
<dbReference type="InterPro" id="IPR036652">
    <property type="entry name" value="YjeF_N_dom_sf"/>
</dbReference>
<dbReference type="Pfam" id="PF03853">
    <property type="entry name" value="YjeF_N"/>
    <property type="match status" value="1"/>
</dbReference>
<comment type="catalytic activity">
    <reaction evidence="1 18 19">
        <text>(6R)-NADHX = (6S)-NADHX</text>
        <dbReference type="Rhea" id="RHEA:32215"/>
        <dbReference type="ChEBI" id="CHEBI:64074"/>
        <dbReference type="ChEBI" id="CHEBI:64075"/>
        <dbReference type="EC" id="5.1.99.6"/>
    </reaction>
</comment>
<evidence type="ECO:0000256" key="10">
    <source>
        <dbReference type="ARBA" id="ARBA00023027"/>
    </source>
</evidence>
<feature type="binding site" evidence="18">
    <location>
        <begin position="127"/>
        <end position="133"/>
    </location>
    <ligand>
        <name>(6S)-NADPHX</name>
        <dbReference type="ChEBI" id="CHEBI:64076"/>
    </ligand>
</feature>
<feature type="binding site" evidence="17">
    <location>
        <position position="440"/>
    </location>
    <ligand>
        <name>AMP</name>
        <dbReference type="ChEBI" id="CHEBI:456215"/>
    </ligand>
</feature>
<dbReference type="GO" id="GO:0052855">
    <property type="term" value="F:ADP-dependent NAD(P)H-hydrate dehydratase activity"/>
    <property type="evidence" value="ECO:0007669"/>
    <property type="project" value="UniProtKB-UniRule"/>
</dbReference>
<gene>
    <name evidence="17" type="primary">nnrD</name>
    <name evidence="18" type="synonym">nnrE</name>
    <name evidence="22" type="ORF">AALO17_07030</name>
</gene>
<comment type="function">
    <text evidence="14 19">Bifunctional enzyme that catalyzes the epimerization of the S- and R-forms of NAD(P)HX and the dehydration of the S-form of NAD(P)HX at the expense of ADP, which is converted to AMP. This allows the repair of both epimers of NAD(P)HX, a damaged form of NAD(P)H that is a result of enzymatic or heat-dependent hydration.</text>
</comment>
<evidence type="ECO:0000259" key="21">
    <source>
        <dbReference type="PROSITE" id="PS51385"/>
    </source>
</evidence>
<feature type="binding site" evidence="18">
    <location>
        <position position="123"/>
    </location>
    <ligand>
        <name>K(+)</name>
        <dbReference type="ChEBI" id="CHEBI:29103"/>
    </ligand>
</feature>
<keyword evidence="6 17" id="KW-0547">Nucleotide-binding</keyword>
<dbReference type="GeneID" id="78477514"/>
<comment type="function">
    <text evidence="18">Catalyzes the epimerization of the S- and R-forms of NAD(P)HX, a damaged form of NAD(P)H that is a result of enzymatic or heat-dependent hydration. This is a prerequisite for the S-specific NAD(P)H-hydrate dehydratase to allow the repair of both epimers of NAD(P)HX.</text>
</comment>
<dbReference type="GO" id="GO:0110051">
    <property type="term" value="P:metabolite repair"/>
    <property type="evidence" value="ECO:0007669"/>
    <property type="project" value="TreeGrafter"/>
</dbReference>
<feature type="binding site" evidence="17">
    <location>
        <position position="441"/>
    </location>
    <ligand>
        <name>(6S)-NADPHX</name>
        <dbReference type="ChEBI" id="CHEBI:64076"/>
    </ligand>
</feature>
<evidence type="ECO:0000256" key="17">
    <source>
        <dbReference type="HAMAP-Rule" id="MF_01965"/>
    </source>
</evidence>
<keyword evidence="7 17" id="KW-0067">ATP-binding</keyword>
<dbReference type="NCBIfam" id="TIGR00197">
    <property type="entry name" value="yjeF_nterm"/>
    <property type="match status" value="1"/>
</dbReference>
<feature type="binding site" evidence="17">
    <location>
        <begin position="412"/>
        <end position="416"/>
    </location>
    <ligand>
        <name>AMP</name>
        <dbReference type="ChEBI" id="CHEBI:456215"/>
    </ligand>
</feature>
<dbReference type="Pfam" id="PF01256">
    <property type="entry name" value="Carb_kinase"/>
    <property type="match status" value="1"/>
</dbReference>
<evidence type="ECO:0000256" key="4">
    <source>
        <dbReference type="ARBA" id="ARBA00009524"/>
    </source>
</evidence>
<evidence type="ECO:0000256" key="1">
    <source>
        <dbReference type="ARBA" id="ARBA00000013"/>
    </source>
</evidence>
<dbReference type="HAMAP" id="MF_01966">
    <property type="entry name" value="NADHX_epimerase"/>
    <property type="match status" value="1"/>
</dbReference>
<name>A0A140DT60_9FIRM</name>
<dbReference type="InterPro" id="IPR000631">
    <property type="entry name" value="CARKD"/>
</dbReference>
<keyword evidence="11 18" id="KW-0413">Isomerase</keyword>
<dbReference type="PANTHER" id="PTHR12592:SF0">
    <property type="entry name" value="ATP-DEPENDENT (S)-NAD(P)H-HYDRATE DEHYDRATASE"/>
    <property type="match status" value="1"/>
</dbReference>
<evidence type="ECO:0000256" key="18">
    <source>
        <dbReference type="HAMAP-Rule" id="MF_01966"/>
    </source>
</evidence>
<comment type="similarity">
    <text evidence="3 19">In the N-terminal section; belongs to the NnrE/AIBP family.</text>
</comment>
<dbReference type="PANTHER" id="PTHR12592">
    <property type="entry name" value="ATP-DEPENDENT (S)-NAD(P)H-HYDRATE DEHYDRATASE FAMILY MEMBER"/>
    <property type="match status" value="1"/>
</dbReference>
<proteinExistence type="inferred from homology"/>
<keyword evidence="10 17" id="KW-0520">NAD</keyword>
<comment type="subunit">
    <text evidence="17">Homotetramer.</text>
</comment>
<keyword evidence="23" id="KW-1185">Reference proteome</keyword>
<feature type="binding site" evidence="18">
    <location>
        <position position="61"/>
    </location>
    <ligand>
        <name>K(+)</name>
        <dbReference type="ChEBI" id="CHEBI:29103"/>
    </ligand>
</feature>
<sequence>MTETLLETAAQAQERDRYTIEQEGIPSPVLMENAARALCSLLESRLVAGSRILILCGPGSNGQDGLAMHRILQEHGWDTAAYCPPGQSLQRRILENRGIPVLTSLTQICALAESLGPDDWIVDAMFGSGLSRPLEGTWHTLTEAANGSAARILAVDVPSGMDGETGPLPGAVIQADLTACIGTRKLGTVLPAALPLTGEVTTLDIGLGNPNTPRTVFELTASKARTCLPVRPLLSWKGTFGKVLMAGGSRRMHGAIEMSARACFHAGPGLLTVAVPEILQPAMRCVLPEAMLLDLPGDPDCISEEAVPAILHAARDMNVVSAGNGMGRQEGTRTLVQDLLQKTDVTLVLDADALSVLDPHWLHRPGGQTILTPHPGEFSRITGWSVSDITANPVKAAQEFTRAYPDTVLVLKGAITCVSEHGQVWVLARPDSSLAKGGSGDMLCGIITGLAASQNPLEAALCGVWAHNQAPLCSKKDPAAFGPQDLVDALSDVWKSLREGRDL</sequence>
<evidence type="ECO:0000256" key="3">
    <source>
        <dbReference type="ARBA" id="ARBA00006001"/>
    </source>
</evidence>
<dbReference type="KEGG" id="fro:AALO17_07030"/>
<evidence type="ECO:0000256" key="9">
    <source>
        <dbReference type="ARBA" id="ARBA00022958"/>
    </source>
</evidence>
<keyword evidence="5 18" id="KW-0479">Metal-binding</keyword>
<dbReference type="SUPFAM" id="SSF53613">
    <property type="entry name" value="Ribokinase-like"/>
    <property type="match status" value="1"/>
</dbReference>
<comment type="cofactor">
    <cofactor evidence="17">
        <name>Mg(2+)</name>
        <dbReference type="ChEBI" id="CHEBI:18420"/>
    </cofactor>
</comment>
<keyword evidence="12 17" id="KW-0456">Lyase</keyword>
<comment type="similarity">
    <text evidence="18">Belongs to the NnrE/AIBP family.</text>
</comment>
<feature type="binding site" evidence="18">
    <location>
        <begin position="60"/>
        <end position="64"/>
    </location>
    <ligand>
        <name>(6S)-NADPHX</name>
        <dbReference type="ChEBI" id="CHEBI:64076"/>
    </ligand>
</feature>
<dbReference type="PATRIC" id="fig|1702221.3.peg.680"/>
<evidence type="ECO:0000256" key="16">
    <source>
        <dbReference type="ARBA" id="ARBA00049209"/>
    </source>
</evidence>
<dbReference type="Gene3D" id="3.40.50.10260">
    <property type="entry name" value="YjeF N-terminal domain"/>
    <property type="match status" value="1"/>
</dbReference>
<evidence type="ECO:0000256" key="5">
    <source>
        <dbReference type="ARBA" id="ARBA00022723"/>
    </source>
</evidence>
<dbReference type="PIRSF" id="PIRSF017184">
    <property type="entry name" value="Nnr"/>
    <property type="match status" value="1"/>
</dbReference>
<comment type="catalytic activity">
    <reaction evidence="16 17 19">
        <text>(6S)-NADPHX + ADP = AMP + phosphate + NADPH + H(+)</text>
        <dbReference type="Rhea" id="RHEA:32235"/>
        <dbReference type="ChEBI" id="CHEBI:15378"/>
        <dbReference type="ChEBI" id="CHEBI:43474"/>
        <dbReference type="ChEBI" id="CHEBI:57783"/>
        <dbReference type="ChEBI" id="CHEBI:64076"/>
        <dbReference type="ChEBI" id="CHEBI:456215"/>
        <dbReference type="ChEBI" id="CHEBI:456216"/>
        <dbReference type="EC" id="4.2.1.136"/>
    </reaction>
</comment>
<dbReference type="AlphaFoldDB" id="A0A140DT60"/>
<accession>A0A140DT60</accession>
<dbReference type="OrthoDB" id="9806925at2"/>
<feature type="binding site" evidence="17">
    <location>
        <position position="325"/>
    </location>
    <ligand>
        <name>(6S)-NADPHX</name>
        <dbReference type="ChEBI" id="CHEBI:64076"/>
    </ligand>
</feature>
<keyword evidence="8 17" id="KW-0521">NADP</keyword>
<dbReference type="RefSeq" id="WP_067555487.1">
    <property type="nucleotide sequence ID" value="NZ_CAMTBT010000037.1"/>
</dbReference>
<evidence type="ECO:0000256" key="8">
    <source>
        <dbReference type="ARBA" id="ARBA00022857"/>
    </source>
</evidence>
<evidence type="ECO:0000256" key="7">
    <source>
        <dbReference type="ARBA" id="ARBA00022840"/>
    </source>
</evidence>
<organism evidence="22 23">
    <name type="scientific">Faecalibaculum rodentium</name>
    <dbReference type="NCBI Taxonomy" id="1702221"/>
    <lineage>
        <taxon>Bacteria</taxon>
        <taxon>Bacillati</taxon>
        <taxon>Bacillota</taxon>
        <taxon>Erysipelotrichia</taxon>
        <taxon>Erysipelotrichales</taxon>
        <taxon>Erysipelotrichaceae</taxon>
        <taxon>Faecalibaculum</taxon>
    </lineage>
</organism>
<dbReference type="EMBL" id="CP011391">
    <property type="protein sequence ID" value="AMK53837.1"/>
    <property type="molecule type" value="Genomic_DNA"/>
</dbReference>
<dbReference type="EC" id="5.1.99.6" evidence="19"/>
<comment type="catalytic activity">
    <reaction evidence="2 18 19">
        <text>(6R)-NADPHX = (6S)-NADPHX</text>
        <dbReference type="Rhea" id="RHEA:32227"/>
        <dbReference type="ChEBI" id="CHEBI:64076"/>
        <dbReference type="ChEBI" id="CHEBI:64077"/>
        <dbReference type="EC" id="5.1.99.6"/>
    </reaction>
</comment>
<evidence type="ECO:0000256" key="11">
    <source>
        <dbReference type="ARBA" id="ARBA00023235"/>
    </source>
</evidence>
<dbReference type="PROSITE" id="PS51385">
    <property type="entry name" value="YJEF_N"/>
    <property type="match status" value="1"/>
</dbReference>
<dbReference type="Gene3D" id="3.40.1190.20">
    <property type="match status" value="1"/>
</dbReference>
<evidence type="ECO:0000259" key="20">
    <source>
        <dbReference type="PROSITE" id="PS51383"/>
    </source>
</evidence>
<dbReference type="EC" id="4.2.1.136" evidence="19"/>
<dbReference type="InterPro" id="IPR029056">
    <property type="entry name" value="Ribokinase-like"/>
</dbReference>
<keyword evidence="13" id="KW-0511">Multifunctional enzyme</keyword>
<dbReference type="PROSITE" id="PS51383">
    <property type="entry name" value="YJEF_C_3"/>
    <property type="match status" value="1"/>
</dbReference>
<evidence type="ECO:0000256" key="2">
    <source>
        <dbReference type="ARBA" id="ARBA00000909"/>
    </source>
</evidence>
<dbReference type="InterPro" id="IPR030677">
    <property type="entry name" value="Nnr"/>
</dbReference>
<comment type="caution">
    <text evidence="18">Lacks conserved residue(s) required for the propagation of feature annotation.</text>
</comment>
<dbReference type="GO" id="GO:0046872">
    <property type="term" value="F:metal ion binding"/>
    <property type="evidence" value="ECO:0007669"/>
    <property type="project" value="UniProtKB-UniRule"/>
</dbReference>
<evidence type="ECO:0000256" key="15">
    <source>
        <dbReference type="ARBA" id="ARBA00048238"/>
    </source>
</evidence>
<feature type="domain" description="YjeF C-terminal" evidence="20">
    <location>
        <begin position="220"/>
        <end position="497"/>
    </location>
</feature>
<dbReference type="NCBIfam" id="TIGR00196">
    <property type="entry name" value="yjeF_cterm"/>
    <property type="match status" value="1"/>
</dbReference>
<protein>
    <recommendedName>
        <fullName evidence="19">Bifunctional NAD(P)H-hydrate repair enzyme</fullName>
    </recommendedName>
    <alternativeName>
        <fullName evidence="19">Nicotinamide nucleotide repair protein</fullName>
    </alternativeName>
    <domain>
        <recommendedName>
            <fullName evidence="19">ADP-dependent (S)-NAD(P)H-hydrate dehydratase</fullName>
            <ecNumber evidence="19">4.2.1.136</ecNumber>
        </recommendedName>
        <alternativeName>
            <fullName evidence="19">ADP-dependent NAD(P)HX dehydratase</fullName>
        </alternativeName>
    </domain>
    <domain>
        <recommendedName>
            <fullName evidence="19">NAD(P)H-hydrate epimerase</fullName>
            <ecNumber evidence="19">5.1.99.6</ecNumber>
        </recommendedName>
    </domain>
</protein>
<dbReference type="STRING" id="1702221.AALO17_07030"/>
<evidence type="ECO:0000313" key="22">
    <source>
        <dbReference type="EMBL" id="AMK53837.1"/>
    </source>
</evidence>
<dbReference type="HAMAP" id="MF_01965">
    <property type="entry name" value="NADHX_dehydratase"/>
    <property type="match status" value="1"/>
</dbReference>
<evidence type="ECO:0000256" key="6">
    <source>
        <dbReference type="ARBA" id="ARBA00022741"/>
    </source>
</evidence>
<dbReference type="SUPFAM" id="SSF64153">
    <property type="entry name" value="YjeF N-terminal domain-like"/>
    <property type="match status" value="1"/>
</dbReference>
<evidence type="ECO:0000256" key="13">
    <source>
        <dbReference type="ARBA" id="ARBA00023268"/>
    </source>
</evidence>
<keyword evidence="9 18" id="KW-0630">Potassium</keyword>
<feature type="binding site" evidence="18">
    <location>
        <position position="156"/>
    </location>
    <ligand>
        <name>(6S)-NADPHX</name>
        <dbReference type="ChEBI" id="CHEBI:64076"/>
    </ligand>
</feature>
<comment type="function">
    <text evidence="17">Catalyzes the dehydration of the S-form of NAD(P)HX at the expense of ADP, which is converted to AMP. Together with NAD(P)HX epimerase, which catalyzes the epimerization of the S- and R-forms, the enzyme allows the repair of both epimers of NAD(P)HX, a damaged form of NAD(P)H that is a result of enzymatic or heat-dependent hydration.</text>
</comment>
<evidence type="ECO:0000256" key="14">
    <source>
        <dbReference type="ARBA" id="ARBA00025153"/>
    </source>
</evidence>